<dbReference type="Pfam" id="PF01875">
    <property type="entry name" value="Memo"/>
    <property type="match status" value="1"/>
</dbReference>
<dbReference type="PANTHER" id="PTHR11060:SF0">
    <property type="entry name" value="PROTEIN MEMO1"/>
    <property type="match status" value="1"/>
</dbReference>
<dbReference type="CDD" id="cd07361">
    <property type="entry name" value="MEMO_like"/>
    <property type="match status" value="1"/>
</dbReference>
<keyword evidence="4" id="KW-1185">Reference proteome</keyword>
<dbReference type="Proteomes" id="UP000317315">
    <property type="component" value="Unassembled WGS sequence"/>
</dbReference>
<dbReference type="Gene3D" id="3.40.830.10">
    <property type="entry name" value="LigB-like"/>
    <property type="match status" value="1"/>
</dbReference>
<dbReference type="InterPro" id="IPR002737">
    <property type="entry name" value="MEMO1_fam"/>
</dbReference>
<dbReference type="AlphaFoldDB" id="A0A521CBM5"/>
<dbReference type="RefSeq" id="WP_142935410.1">
    <property type="nucleotide sequence ID" value="NZ_FXTM01000011.1"/>
</dbReference>
<protein>
    <recommendedName>
        <fullName evidence="2">MEMO1 family protein SAMN06269117_11139</fullName>
    </recommendedName>
</protein>
<dbReference type="NCBIfam" id="TIGR04336">
    <property type="entry name" value="AmmeMemoSam_B"/>
    <property type="match status" value="1"/>
</dbReference>
<comment type="similarity">
    <text evidence="1 2">Belongs to the MEMO1 family.</text>
</comment>
<dbReference type="EMBL" id="FXTM01000011">
    <property type="protein sequence ID" value="SMO56847.1"/>
    <property type="molecule type" value="Genomic_DNA"/>
</dbReference>
<accession>A0A521CBM5</accession>
<name>A0A521CBM5_9BACT</name>
<organism evidence="3 4">
    <name type="scientific">Balnearium lithotrophicum</name>
    <dbReference type="NCBI Taxonomy" id="223788"/>
    <lineage>
        <taxon>Bacteria</taxon>
        <taxon>Pseudomonadati</taxon>
        <taxon>Aquificota</taxon>
        <taxon>Aquificia</taxon>
        <taxon>Desulfurobacteriales</taxon>
        <taxon>Desulfurobacteriaceae</taxon>
        <taxon>Balnearium</taxon>
    </lineage>
</organism>
<sequence>MVRYPAVAGQFYPGTPQELEMFLSSLCRRDVPKVKAKAVIVPHAGYIYSGKVAGETYSRVEIPKNNVIMGPNHTGLGRPVSVFTEGVWITPLGEVPVNEEFTSELCNHYPFEPDTTAHIYEHSLEVQVPFLQFCSGYRSDLRIVPVVFQHISLDDCIKAGRALASVISQVDEDTLIVVSTDFSHYVSQDTAERLDSLAIDAILNLDPVELYRRVHYYNISMCGVIPATVGLTAAKELGAEKAELVMYRTSGDVTGDYNQVVGYGGIIVY</sequence>
<gene>
    <name evidence="3" type="ORF">SAMN06269117_11139</name>
</gene>
<dbReference type="OrthoDB" id="9785549at2"/>
<dbReference type="HAMAP" id="MF_00055">
    <property type="entry name" value="MEMO1"/>
    <property type="match status" value="1"/>
</dbReference>
<dbReference type="PANTHER" id="PTHR11060">
    <property type="entry name" value="PROTEIN MEMO1"/>
    <property type="match status" value="1"/>
</dbReference>
<dbReference type="SUPFAM" id="SSF53213">
    <property type="entry name" value="LigB-like"/>
    <property type="match status" value="1"/>
</dbReference>
<evidence type="ECO:0000256" key="2">
    <source>
        <dbReference type="HAMAP-Rule" id="MF_00055"/>
    </source>
</evidence>
<evidence type="ECO:0000313" key="3">
    <source>
        <dbReference type="EMBL" id="SMO56847.1"/>
    </source>
</evidence>
<proteinExistence type="inferred from homology"/>
<evidence type="ECO:0000256" key="1">
    <source>
        <dbReference type="ARBA" id="ARBA00006315"/>
    </source>
</evidence>
<reference evidence="3 4" key="1">
    <citation type="submission" date="2017-05" db="EMBL/GenBank/DDBJ databases">
        <authorList>
            <person name="Varghese N."/>
            <person name="Submissions S."/>
        </authorList>
    </citation>
    <scope>NUCLEOTIDE SEQUENCE [LARGE SCALE GENOMIC DNA]</scope>
    <source>
        <strain evidence="3 4">DSM 16304</strain>
    </source>
</reference>
<evidence type="ECO:0000313" key="4">
    <source>
        <dbReference type="Proteomes" id="UP000317315"/>
    </source>
</evidence>